<organism evidence="1 2">
    <name type="scientific">Streptomyces yaizuensis</name>
    <dbReference type="NCBI Taxonomy" id="2989713"/>
    <lineage>
        <taxon>Bacteria</taxon>
        <taxon>Bacillati</taxon>
        <taxon>Actinomycetota</taxon>
        <taxon>Actinomycetes</taxon>
        <taxon>Kitasatosporales</taxon>
        <taxon>Streptomycetaceae</taxon>
        <taxon>Streptomyces</taxon>
    </lineage>
</organism>
<dbReference type="RefSeq" id="WP_323451890.1">
    <property type="nucleotide sequence ID" value="NZ_LC735414.1"/>
</dbReference>
<sequence>MTAADPGPDDVGFGPPVVVDLDVDLDGEPLRISLPQPDGMAACEWAVWDDFLALFPGALPPDQYAYWRERMRDPSDPLTVGALQVIAYRVAERVYGVPWWAAHRLTLRAAASWWQFEAWSVTVGFDPRVPGTGAARIVGACWAFVSAGLAAEEVQLLHRELWEPPAGPIGHEARLARGQEMLNRLMGDKKS</sequence>
<name>A0AA86IZ76_9ACTN</name>
<dbReference type="AlphaFoldDB" id="A0AA86IZ76"/>
<protein>
    <submittedName>
        <fullName evidence="1">Uncharacterized protein</fullName>
    </submittedName>
</protein>
<keyword evidence="2" id="KW-1185">Reference proteome</keyword>
<dbReference type="Proteomes" id="UP001291653">
    <property type="component" value="Plasmid pYSPA8-1"/>
</dbReference>
<geneLocation type="plasmid" evidence="1 2">
    <name>pYSPA8-1</name>
</geneLocation>
<accession>A0AA86IZ76</accession>
<keyword evidence="1" id="KW-0614">Plasmid</keyword>
<proteinExistence type="predicted"/>
<gene>
    <name evidence="1" type="ORF">SYYSPA8_37065</name>
</gene>
<evidence type="ECO:0000313" key="2">
    <source>
        <dbReference type="Proteomes" id="UP001291653"/>
    </source>
</evidence>
<evidence type="ECO:0000313" key="1">
    <source>
        <dbReference type="EMBL" id="BDT39531.1"/>
    </source>
</evidence>
<reference evidence="1 2" key="1">
    <citation type="submission" date="2022-10" db="EMBL/GenBank/DDBJ databases">
        <title>Draft genome sequence of Streptomyces sp. YSPA8.</title>
        <authorList>
            <person name="Moriuchi R."/>
            <person name="Dohra H."/>
            <person name="Yamamura H."/>
            <person name="Kodani S."/>
        </authorList>
    </citation>
    <scope>NUCLEOTIDE SEQUENCE [LARGE SCALE GENOMIC DNA]</scope>
    <source>
        <strain evidence="1 2">YSPA8</strain>
        <plasmid evidence="1 2">pYSPA8-1</plasmid>
    </source>
</reference>
<dbReference type="EMBL" id="LC735414">
    <property type="protein sequence ID" value="BDT39531.1"/>
    <property type="molecule type" value="Genomic_DNA"/>
</dbReference>